<evidence type="ECO:0000313" key="3">
    <source>
        <dbReference type="Proteomes" id="UP000802098"/>
    </source>
</evidence>
<gene>
    <name evidence="2" type="ORF">G7087_03225</name>
</gene>
<reference evidence="2 3" key="1">
    <citation type="submission" date="2020-03" db="EMBL/GenBank/DDBJ databases">
        <title>Rubrivivax benzoatilyticus JA2 (sequenced after 10 years sub-culturing).</title>
        <authorList>
            <person name="Gupta D."/>
            <person name="Chintalapati S."/>
            <person name="Chintalapati V.R."/>
        </authorList>
    </citation>
    <scope>NUCLEOTIDE SEQUENCE [LARGE SCALE GENOMIC DNA]</scope>
    <source>
        <strain evidence="2 3">JA2-Mal</strain>
    </source>
</reference>
<accession>A0ABX0HUB6</accession>
<evidence type="ECO:0000256" key="1">
    <source>
        <dbReference type="SAM" id="SignalP"/>
    </source>
</evidence>
<dbReference type="RefSeq" id="WP_009855407.1">
    <property type="nucleotide sequence ID" value="NZ_JAAOCD010000001.1"/>
</dbReference>
<protein>
    <submittedName>
        <fullName evidence="2">Uncharacterized protein</fullName>
    </submittedName>
</protein>
<keyword evidence="1" id="KW-0732">Signal</keyword>
<feature type="chain" id="PRO_5045106395" evidence="1">
    <location>
        <begin position="22"/>
        <end position="120"/>
    </location>
</feature>
<dbReference type="Proteomes" id="UP000802098">
    <property type="component" value="Unassembled WGS sequence"/>
</dbReference>
<comment type="caution">
    <text evidence="2">The sequence shown here is derived from an EMBL/GenBank/DDBJ whole genome shotgun (WGS) entry which is preliminary data.</text>
</comment>
<dbReference type="EMBL" id="JAAOCD010000001">
    <property type="protein sequence ID" value="NHK97377.1"/>
    <property type="molecule type" value="Genomic_DNA"/>
</dbReference>
<sequence length="120" mass="12904">MPSIRPLLAGALLAAASAVSAFPEHASAPDAAALSRHLEGRVFQVALADGTSWRLEYKANGYFFIDTSRGFRSSGTWRTEDGKLCGGLQGRAPACNEVRMVGDALYMQRDGGEIVQYVPR</sequence>
<organism evidence="2 3">
    <name type="scientific">Rubrivivax benzoatilyticus</name>
    <dbReference type="NCBI Taxonomy" id="316997"/>
    <lineage>
        <taxon>Bacteria</taxon>
        <taxon>Pseudomonadati</taxon>
        <taxon>Pseudomonadota</taxon>
        <taxon>Betaproteobacteria</taxon>
        <taxon>Burkholderiales</taxon>
        <taxon>Sphaerotilaceae</taxon>
        <taxon>Rubrivivax</taxon>
    </lineage>
</organism>
<keyword evidence="3" id="KW-1185">Reference proteome</keyword>
<name>A0ABX0HUB6_9BURK</name>
<feature type="signal peptide" evidence="1">
    <location>
        <begin position="1"/>
        <end position="21"/>
    </location>
</feature>
<evidence type="ECO:0000313" key="2">
    <source>
        <dbReference type="EMBL" id="NHK97377.1"/>
    </source>
</evidence>
<proteinExistence type="predicted"/>